<evidence type="ECO:0000259" key="1">
    <source>
        <dbReference type="Pfam" id="PF09413"/>
    </source>
</evidence>
<sequence>MQRIYEPANLMEGEMLKGMLANEGIEAHLIGRDLVGGTGELPIFGLLGLSVDNDQAEYARELITAYNAALPLPGDEPESFPGTLVC</sequence>
<dbReference type="Proteomes" id="UP000284207">
    <property type="component" value="Unassembled WGS sequence"/>
</dbReference>
<reference evidence="2 3" key="1">
    <citation type="submission" date="2016-10" db="EMBL/GenBank/DDBJ databases">
        <title>Comparative genome analysis of multiple Pseudomonas spp. focuses on biocontrol and plant growth promoting traits.</title>
        <authorList>
            <person name="Tao X.-Y."/>
            <person name="Taylor C.G."/>
        </authorList>
    </citation>
    <scope>NUCLEOTIDE SEQUENCE [LARGE SCALE GENOMIC DNA]</scope>
    <source>
        <strain evidence="2 3">36B3</strain>
    </source>
</reference>
<feature type="domain" description="DUF2007" evidence="1">
    <location>
        <begin position="1"/>
        <end position="65"/>
    </location>
</feature>
<accession>A0A423NEU7</accession>
<gene>
    <name evidence="2" type="ORF">BK674_24855</name>
</gene>
<dbReference type="Pfam" id="PF09413">
    <property type="entry name" value="DUF2007"/>
    <property type="match status" value="1"/>
</dbReference>
<dbReference type="InterPro" id="IPR018551">
    <property type="entry name" value="DUF2007"/>
</dbReference>
<dbReference type="GeneID" id="89623223"/>
<evidence type="ECO:0000313" key="2">
    <source>
        <dbReference type="EMBL" id="RON96774.1"/>
    </source>
</evidence>
<comment type="caution">
    <text evidence="2">The sequence shown here is derived from an EMBL/GenBank/DDBJ whole genome shotgun (WGS) entry which is preliminary data.</text>
</comment>
<dbReference type="EMBL" id="MOCA01000009">
    <property type="protein sequence ID" value="RON96774.1"/>
    <property type="molecule type" value="Genomic_DNA"/>
</dbReference>
<name>A0A423NEU7_9PSED</name>
<organism evidence="2 3">
    <name type="scientific">Pseudomonas moraviensis</name>
    <dbReference type="NCBI Taxonomy" id="321662"/>
    <lineage>
        <taxon>Bacteria</taxon>
        <taxon>Pseudomonadati</taxon>
        <taxon>Pseudomonadota</taxon>
        <taxon>Gammaproteobacteria</taxon>
        <taxon>Pseudomonadales</taxon>
        <taxon>Pseudomonadaceae</taxon>
        <taxon>Pseudomonas</taxon>
    </lineage>
</organism>
<dbReference type="RefSeq" id="WP_042609728.1">
    <property type="nucleotide sequence ID" value="NZ_BSCP01000020.1"/>
</dbReference>
<proteinExistence type="predicted"/>
<protein>
    <recommendedName>
        <fullName evidence="1">DUF2007 domain-containing protein</fullName>
    </recommendedName>
</protein>
<dbReference type="AlphaFoldDB" id="A0A423NEU7"/>
<evidence type="ECO:0000313" key="3">
    <source>
        <dbReference type="Proteomes" id="UP000284207"/>
    </source>
</evidence>